<accession>A0A5N3UZX4</accession>
<evidence type="ECO:0000313" key="2">
    <source>
        <dbReference type="Proteomes" id="UP000326458"/>
    </source>
</evidence>
<gene>
    <name evidence="1" type="ORF">FD754_019348</name>
</gene>
<reference evidence="1 2" key="1">
    <citation type="submission" date="2019-06" db="EMBL/GenBank/DDBJ databases">
        <title>Discovery of a novel chromosome fission-fusion reversal in muntjac.</title>
        <authorList>
            <person name="Mudd A.B."/>
            <person name="Bredeson J.V."/>
            <person name="Baum R."/>
            <person name="Hockemeyer D."/>
            <person name="Rokhsar D.S."/>
        </authorList>
    </citation>
    <scope>NUCLEOTIDE SEQUENCE [LARGE SCALE GENOMIC DNA]</scope>
    <source>
        <strain evidence="1">UTSW_UCB_Mm</strain>
        <tissue evidence="1">Fibroblast cell line</tissue>
    </source>
</reference>
<proteinExistence type="predicted"/>
<evidence type="ECO:0000313" key="1">
    <source>
        <dbReference type="EMBL" id="KAB0342422.1"/>
    </source>
</evidence>
<dbReference type="EMBL" id="VCEA01000003">
    <property type="protein sequence ID" value="KAB0342422.1"/>
    <property type="molecule type" value="Genomic_DNA"/>
</dbReference>
<dbReference type="Proteomes" id="UP000326458">
    <property type="component" value="Unassembled WGS sequence"/>
</dbReference>
<comment type="caution">
    <text evidence="1">The sequence shown here is derived from an EMBL/GenBank/DDBJ whole genome shotgun (WGS) entry which is preliminary data.</text>
</comment>
<feature type="non-terminal residue" evidence="1">
    <location>
        <position position="1"/>
    </location>
</feature>
<dbReference type="AlphaFoldDB" id="A0A5N3UZX4"/>
<organism evidence="1 2">
    <name type="scientific">Muntiacus muntjak</name>
    <name type="common">Barking deer</name>
    <name type="synonym">Indian muntjac</name>
    <dbReference type="NCBI Taxonomy" id="9888"/>
    <lineage>
        <taxon>Eukaryota</taxon>
        <taxon>Metazoa</taxon>
        <taxon>Chordata</taxon>
        <taxon>Craniata</taxon>
        <taxon>Vertebrata</taxon>
        <taxon>Euteleostomi</taxon>
        <taxon>Mammalia</taxon>
        <taxon>Eutheria</taxon>
        <taxon>Laurasiatheria</taxon>
        <taxon>Artiodactyla</taxon>
        <taxon>Ruminantia</taxon>
        <taxon>Pecora</taxon>
        <taxon>Cervidae</taxon>
        <taxon>Muntiacinae</taxon>
        <taxon>Muntiacus</taxon>
    </lineage>
</organism>
<protein>
    <submittedName>
        <fullName evidence="1">Uncharacterized protein</fullName>
    </submittedName>
</protein>
<sequence>VTFSRLHFSYCLWSTPCRYTSKIHIMIKHAFAGYVYTHTNYVGSEKERVSTRFFAWVTGSPGEGNGNPLQYPCLENPMDRGAWQATVHGVRRVGHDLTTKPPTLKIIF</sequence>
<name>A0A5N3UZX4_MUNMU</name>
<keyword evidence="2" id="KW-1185">Reference proteome</keyword>